<name>A0A3M0CMG1_9PROT</name>
<dbReference type="AlphaFoldDB" id="A0A3M0CMG1"/>
<organism evidence="1 2">
    <name type="scientific">Eilatimonas milleporae</name>
    <dbReference type="NCBI Taxonomy" id="911205"/>
    <lineage>
        <taxon>Bacteria</taxon>
        <taxon>Pseudomonadati</taxon>
        <taxon>Pseudomonadota</taxon>
        <taxon>Alphaproteobacteria</taxon>
        <taxon>Kordiimonadales</taxon>
        <taxon>Kordiimonadaceae</taxon>
        <taxon>Eilatimonas</taxon>
    </lineage>
</organism>
<protein>
    <recommendedName>
        <fullName evidence="3">Sulfotransferase family protein</fullName>
    </recommendedName>
</protein>
<keyword evidence="2" id="KW-1185">Reference proteome</keyword>
<proteinExistence type="predicted"/>
<dbReference type="InParanoid" id="A0A3M0CMG1"/>
<dbReference type="InterPro" id="IPR027417">
    <property type="entry name" value="P-loop_NTPase"/>
</dbReference>
<gene>
    <name evidence="1" type="ORF">BXY39_2222</name>
</gene>
<dbReference type="OrthoDB" id="8481769at2"/>
<evidence type="ECO:0000313" key="1">
    <source>
        <dbReference type="EMBL" id="RMB08126.1"/>
    </source>
</evidence>
<evidence type="ECO:0008006" key="3">
    <source>
        <dbReference type="Google" id="ProtNLM"/>
    </source>
</evidence>
<dbReference type="SUPFAM" id="SSF52540">
    <property type="entry name" value="P-loop containing nucleoside triphosphate hydrolases"/>
    <property type="match status" value="1"/>
</dbReference>
<evidence type="ECO:0000313" key="2">
    <source>
        <dbReference type="Proteomes" id="UP000271227"/>
    </source>
</evidence>
<reference evidence="1 2" key="1">
    <citation type="submission" date="2018-10" db="EMBL/GenBank/DDBJ databases">
        <title>Genomic Encyclopedia of Archaeal and Bacterial Type Strains, Phase II (KMG-II): from individual species to whole genera.</title>
        <authorList>
            <person name="Goeker M."/>
        </authorList>
    </citation>
    <scope>NUCLEOTIDE SEQUENCE [LARGE SCALE GENOMIC DNA]</scope>
    <source>
        <strain evidence="1 2">DSM 25217</strain>
    </source>
</reference>
<dbReference type="EMBL" id="REFR01000011">
    <property type="protein sequence ID" value="RMB08126.1"/>
    <property type="molecule type" value="Genomic_DNA"/>
</dbReference>
<dbReference type="Proteomes" id="UP000271227">
    <property type="component" value="Unassembled WGS sequence"/>
</dbReference>
<sequence>MKNKKIILHCGSPKTGSTSLQYYLYDEGLLLRKLDVLVVKRLVQKNSTDPIFKHLLDSRKPNAPKSATTEARSRIETLFESEDISTLLISYESILGEPFEYGNPAFFPKARQAVRALKDIFDGYDIQIHYVTRDYTSFIGSYYVQHIRRGGDCSLKDFVRAIDPDSLSWIRIVNLLRNTFGAENVHVHEYRDFLSNPGRITAAILGGLIPEDRVSGKIGGYRKNRSVGGFPLYLTRISNRILVKGLSLPPQTAGRITRQRVLKPLSRFIPGDKPRIETAMSEFLAKRYHEDMQILSGQ</sequence>
<comment type="caution">
    <text evidence="1">The sequence shown here is derived from an EMBL/GenBank/DDBJ whole genome shotgun (WGS) entry which is preliminary data.</text>
</comment>
<dbReference type="RefSeq" id="WP_121938868.1">
    <property type="nucleotide sequence ID" value="NZ_REFR01000011.1"/>
</dbReference>
<accession>A0A3M0CMG1</accession>
<dbReference type="Gene3D" id="3.40.50.300">
    <property type="entry name" value="P-loop containing nucleotide triphosphate hydrolases"/>
    <property type="match status" value="1"/>
</dbReference>